<name>A0ABW2QSM5_9BURK</name>
<sequence>MSMMSARPLLPNEPRVIDTPRQQALTEQHLLPTLGPLMTLMQGIRASLDPVLRAAQPFKWGKPYPLGQCLEISLAVKRRLREINPVTLSGEAAQGHAALAAFLAAGGHMHQVWGDLRGAYFQNAFLAGTLYIDVSNDTVVPTKPPVEMLPFEQAGLTPVADFAHYTRLANRYWHAQVVPNHLLPELAPHYPLFAHIPGVGWRLEADSGYMVALTHTQGFSPSRAVLAAEPMDAAAFATLAHTLGPLGRWPLPRHATQGRELALQRCAAAALGAQPLDATLRADLGRRIAAVNACLSSARTL</sequence>
<keyword evidence="2" id="KW-1185">Reference proteome</keyword>
<reference evidence="2" key="1">
    <citation type="journal article" date="2019" name="Int. J. Syst. Evol. Microbiol.">
        <title>The Global Catalogue of Microorganisms (GCM) 10K type strain sequencing project: providing services to taxonomists for standard genome sequencing and annotation.</title>
        <authorList>
            <consortium name="The Broad Institute Genomics Platform"/>
            <consortium name="The Broad Institute Genome Sequencing Center for Infectious Disease"/>
            <person name="Wu L."/>
            <person name="Ma J."/>
        </authorList>
    </citation>
    <scope>NUCLEOTIDE SEQUENCE [LARGE SCALE GENOMIC DNA]</scope>
    <source>
        <strain evidence="2">CGMCC 1.12371</strain>
    </source>
</reference>
<gene>
    <name evidence="1" type="ORF">ACFQPB_22890</name>
</gene>
<dbReference type="EMBL" id="JBHTCA010000043">
    <property type="protein sequence ID" value="MFC7411707.1"/>
    <property type="molecule type" value="Genomic_DNA"/>
</dbReference>
<comment type="caution">
    <text evidence="1">The sequence shown here is derived from an EMBL/GenBank/DDBJ whole genome shotgun (WGS) entry which is preliminary data.</text>
</comment>
<dbReference type="RefSeq" id="WP_382228507.1">
    <property type="nucleotide sequence ID" value="NZ_JBHTCA010000043.1"/>
</dbReference>
<dbReference type="Proteomes" id="UP001596501">
    <property type="component" value="Unassembled WGS sequence"/>
</dbReference>
<evidence type="ECO:0000313" key="2">
    <source>
        <dbReference type="Proteomes" id="UP001596501"/>
    </source>
</evidence>
<accession>A0ABW2QSM5</accession>
<organism evidence="1 2">
    <name type="scientific">Hydrogenophaga atypica</name>
    <dbReference type="NCBI Taxonomy" id="249409"/>
    <lineage>
        <taxon>Bacteria</taxon>
        <taxon>Pseudomonadati</taxon>
        <taxon>Pseudomonadota</taxon>
        <taxon>Betaproteobacteria</taxon>
        <taxon>Burkholderiales</taxon>
        <taxon>Comamonadaceae</taxon>
        <taxon>Hydrogenophaga</taxon>
    </lineage>
</organism>
<protein>
    <submittedName>
        <fullName evidence="1">Uncharacterized protein</fullName>
    </submittedName>
</protein>
<evidence type="ECO:0000313" key="1">
    <source>
        <dbReference type="EMBL" id="MFC7411707.1"/>
    </source>
</evidence>
<proteinExistence type="predicted"/>